<evidence type="ECO:0000256" key="2">
    <source>
        <dbReference type="ARBA" id="ARBA00022553"/>
    </source>
</evidence>
<sequence length="624" mass="66621">MARAVGIDLGTTNSCVSVLEGGEPTVIANAEGSRTTPSIVAFARNGEVLVGEVAKRQAVTNPDRTIRSVKREVGTNWTVDIDGKKYTPQEISARTLMKLKRDAEAYLGEQITDAVITVPAYFNDAQRQATKEAGEIAGFNVLRIVNEPTAAALAYGLDKGSKEQTVLVFDLGGGTFDVSLLELAEGVIEVKSTSGDNHLGGDDWDQRIIDHLVKTFRGEQGIDLSQDKMAMQRLREAAEKAKIELSAATTTNINLPYITAGQAGPLHLDVTLSRAEFQRMSQDLLDRCKGPFEQAIKDAGIKVADVDHVILVGGSTRMPAVTDLVKQLTGKEPNKGVNPDEVVAVGAALQAGVLKGEVKDVLLLDVTPLSLGIETKGGIFTKLIERNTTIPTKRSEVFTTADDNQPSVLIQVFQGEREIAAYNKKLGTFELTGLPPAPRGVPQIEVAFDIDANGIVHVHAKDLGTGKEQSMTITGGSALPKDDIERMMRDAQEHADDDKRRREEAETRNLAEQLQWQTEKFLAESGEKLPAENREQINEALGDLRGALGGSDLEKIKSAHEKLAQVSQQAGSLLYAQQQGEAGQQAGPGAPGAGTAGPGAAGATGATGPDDVVDAEIVDEDDKK</sequence>
<comment type="caution">
    <text evidence="11">The sequence shown here is derived from an EMBL/GenBank/DDBJ whole genome shotgun (WGS) entry which is preliminary data.</text>
</comment>
<feature type="coiled-coil region" evidence="9">
    <location>
        <begin position="224"/>
        <end position="251"/>
    </location>
</feature>
<feature type="region of interest" description="Disordered" evidence="10">
    <location>
        <begin position="575"/>
        <end position="624"/>
    </location>
</feature>
<comment type="function">
    <text evidence="7">Acts as a chaperone.</text>
</comment>
<dbReference type="Gene3D" id="1.20.1270.10">
    <property type="match status" value="1"/>
</dbReference>
<comment type="similarity">
    <text evidence="1 7 8">Belongs to the heat shock protein 70 family.</text>
</comment>
<keyword evidence="2 7" id="KW-0597">Phosphoprotein</keyword>
<keyword evidence="12" id="KW-1185">Reference proteome</keyword>
<dbReference type="Gene3D" id="3.30.420.40">
    <property type="match status" value="2"/>
</dbReference>
<dbReference type="EMBL" id="JBHLUE010000002">
    <property type="protein sequence ID" value="MFC0563261.1"/>
    <property type="molecule type" value="Genomic_DNA"/>
</dbReference>
<feature type="compositionally biased region" description="Gly residues" evidence="10">
    <location>
        <begin position="589"/>
        <end position="602"/>
    </location>
</feature>
<dbReference type="Pfam" id="PF00012">
    <property type="entry name" value="HSP70"/>
    <property type="match status" value="1"/>
</dbReference>
<evidence type="ECO:0000256" key="3">
    <source>
        <dbReference type="ARBA" id="ARBA00022741"/>
    </source>
</evidence>
<organism evidence="11 12">
    <name type="scientific">Plantactinospora siamensis</name>
    <dbReference type="NCBI Taxonomy" id="555372"/>
    <lineage>
        <taxon>Bacteria</taxon>
        <taxon>Bacillati</taxon>
        <taxon>Actinomycetota</taxon>
        <taxon>Actinomycetes</taxon>
        <taxon>Micromonosporales</taxon>
        <taxon>Micromonosporaceae</taxon>
        <taxon>Plantactinospora</taxon>
    </lineage>
</organism>
<dbReference type="InterPro" id="IPR043129">
    <property type="entry name" value="ATPase_NBD"/>
</dbReference>
<feature type="coiled-coil region" evidence="9">
    <location>
        <begin position="481"/>
        <end position="508"/>
    </location>
</feature>
<evidence type="ECO:0000256" key="6">
    <source>
        <dbReference type="ARBA" id="ARBA00023186"/>
    </source>
</evidence>
<dbReference type="PROSITE" id="PS00297">
    <property type="entry name" value="HSP70_1"/>
    <property type="match status" value="1"/>
</dbReference>
<name>A0ABV6NR54_9ACTN</name>
<dbReference type="NCBIfam" id="TIGR02350">
    <property type="entry name" value="prok_dnaK"/>
    <property type="match status" value="1"/>
</dbReference>
<dbReference type="CDD" id="cd10234">
    <property type="entry name" value="ASKHA_NBD_HSP70_DnaK-like"/>
    <property type="match status" value="1"/>
</dbReference>
<evidence type="ECO:0000313" key="11">
    <source>
        <dbReference type="EMBL" id="MFC0563261.1"/>
    </source>
</evidence>
<evidence type="ECO:0000256" key="7">
    <source>
        <dbReference type="HAMAP-Rule" id="MF_00332"/>
    </source>
</evidence>
<protein>
    <recommendedName>
        <fullName evidence="7">Chaperone protein DnaK</fullName>
    </recommendedName>
    <alternativeName>
        <fullName evidence="7">HSP70</fullName>
    </alternativeName>
    <alternativeName>
        <fullName evidence="7">Heat shock 70 kDa protein</fullName>
    </alternativeName>
    <alternativeName>
        <fullName evidence="7">Heat shock protein 70</fullName>
    </alternativeName>
</protein>
<keyword evidence="6 7" id="KW-0143">Chaperone</keyword>
<dbReference type="SUPFAM" id="SSF100920">
    <property type="entry name" value="Heat shock protein 70kD (HSP70), peptide-binding domain"/>
    <property type="match status" value="1"/>
</dbReference>
<dbReference type="SUPFAM" id="SSF53067">
    <property type="entry name" value="Actin-like ATPase domain"/>
    <property type="match status" value="2"/>
</dbReference>
<proteinExistence type="evidence at transcript level"/>
<dbReference type="Gene3D" id="3.90.640.10">
    <property type="entry name" value="Actin, Chain A, domain 4"/>
    <property type="match status" value="1"/>
</dbReference>
<keyword evidence="4 7" id="KW-0067">ATP-binding</keyword>
<dbReference type="PROSITE" id="PS00329">
    <property type="entry name" value="HSP70_2"/>
    <property type="match status" value="1"/>
</dbReference>
<dbReference type="Gene3D" id="2.60.34.10">
    <property type="entry name" value="Substrate Binding Domain Of DNAk, Chain A, domain 1"/>
    <property type="match status" value="1"/>
</dbReference>
<evidence type="ECO:0000256" key="1">
    <source>
        <dbReference type="ARBA" id="ARBA00007381"/>
    </source>
</evidence>
<dbReference type="InterPro" id="IPR029047">
    <property type="entry name" value="HSP70_peptide-bd_sf"/>
</dbReference>
<dbReference type="PRINTS" id="PR00301">
    <property type="entry name" value="HEATSHOCK70"/>
</dbReference>
<feature type="compositionally biased region" description="Acidic residues" evidence="10">
    <location>
        <begin position="611"/>
        <end position="624"/>
    </location>
</feature>
<dbReference type="NCBIfam" id="NF001413">
    <property type="entry name" value="PRK00290.1"/>
    <property type="match status" value="1"/>
</dbReference>
<feature type="compositionally biased region" description="Low complexity" evidence="10">
    <location>
        <begin position="576"/>
        <end position="588"/>
    </location>
</feature>
<keyword evidence="9" id="KW-0175">Coiled coil</keyword>
<evidence type="ECO:0000256" key="8">
    <source>
        <dbReference type="RuleBase" id="RU003322"/>
    </source>
</evidence>
<evidence type="ECO:0000313" key="12">
    <source>
        <dbReference type="Proteomes" id="UP001589894"/>
    </source>
</evidence>
<dbReference type="HAMAP" id="MF_00332">
    <property type="entry name" value="DnaK"/>
    <property type="match status" value="1"/>
</dbReference>
<evidence type="ECO:0000256" key="5">
    <source>
        <dbReference type="ARBA" id="ARBA00023016"/>
    </source>
</evidence>
<feature type="modified residue" description="Phosphothreonine; by autocatalysis" evidence="7">
    <location>
        <position position="175"/>
    </location>
</feature>
<accession>A0ABV6NR54</accession>
<dbReference type="InterPro" id="IPR018181">
    <property type="entry name" value="Heat_shock_70_CS"/>
</dbReference>
<keyword evidence="3 7" id="KW-0547">Nucleotide-binding</keyword>
<dbReference type="PANTHER" id="PTHR19375">
    <property type="entry name" value="HEAT SHOCK PROTEIN 70KDA"/>
    <property type="match status" value="1"/>
</dbReference>
<dbReference type="Proteomes" id="UP001589894">
    <property type="component" value="Unassembled WGS sequence"/>
</dbReference>
<reference evidence="11 12" key="1">
    <citation type="submission" date="2024-09" db="EMBL/GenBank/DDBJ databases">
        <authorList>
            <person name="Sun Q."/>
            <person name="Mori K."/>
        </authorList>
    </citation>
    <scope>NUCLEOTIDE SEQUENCE [LARGE SCALE GENOMIC DNA]</scope>
    <source>
        <strain evidence="11 12">TBRC 2205</strain>
    </source>
</reference>
<dbReference type="InterPro" id="IPR013126">
    <property type="entry name" value="Hsp_70_fam"/>
</dbReference>
<evidence type="ECO:0000256" key="9">
    <source>
        <dbReference type="SAM" id="Coils"/>
    </source>
</evidence>
<dbReference type="RefSeq" id="WP_377335620.1">
    <property type="nucleotide sequence ID" value="NZ_JBHLUE010000002.1"/>
</dbReference>
<gene>
    <name evidence="7 11" type="primary">dnaK</name>
    <name evidence="11" type="ORF">ACFFHU_03640</name>
</gene>
<dbReference type="InterPro" id="IPR029048">
    <property type="entry name" value="HSP70_C_sf"/>
</dbReference>
<evidence type="ECO:0000256" key="10">
    <source>
        <dbReference type="SAM" id="MobiDB-lite"/>
    </source>
</evidence>
<keyword evidence="5 7" id="KW-0346">Stress response</keyword>
<comment type="induction">
    <text evidence="7">By stress conditions e.g. heat shock.</text>
</comment>
<dbReference type="PROSITE" id="PS01036">
    <property type="entry name" value="HSP70_3"/>
    <property type="match status" value="1"/>
</dbReference>
<dbReference type="InterPro" id="IPR012725">
    <property type="entry name" value="Chaperone_DnaK"/>
</dbReference>
<evidence type="ECO:0000256" key="4">
    <source>
        <dbReference type="ARBA" id="ARBA00022840"/>
    </source>
</evidence>